<name>A0ABR6M4V2_9ACTN</name>
<proteinExistence type="predicted"/>
<organism evidence="2 3">
    <name type="scientific">Streptomyces rapamycinicus</name>
    <dbReference type="NCBI Taxonomy" id="1226757"/>
    <lineage>
        <taxon>Bacteria</taxon>
        <taxon>Bacillati</taxon>
        <taxon>Actinomycetota</taxon>
        <taxon>Actinomycetes</taxon>
        <taxon>Kitasatosporales</taxon>
        <taxon>Streptomycetaceae</taxon>
        <taxon>Streptomyces</taxon>
        <taxon>Streptomyces violaceusniger group</taxon>
    </lineage>
</organism>
<sequence length="118" mass="12213">MTGSGAVACGLYTAEYGMRLFDTASRHGNPILVARTDGPGLGRGMSPRSSARCIVPSPGGPPLPATRQRGGWRPSGTAEREDALLKLVRDSAATVLGHADTSTIPATTAFKDLGHAIR</sequence>
<evidence type="ECO:0000313" key="2">
    <source>
        <dbReference type="EMBL" id="MBB4789346.1"/>
    </source>
</evidence>
<evidence type="ECO:0000256" key="1">
    <source>
        <dbReference type="SAM" id="MobiDB-lite"/>
    </source>
</evidence>
<dbReference type="InterPro" id="IPR036736">
    <property type="entry name" value="ACP-like_sf"/>
</dbReference>
<reference evidence="2 3" key="1">
    <citation type="submission" date="2020-08" db="EMBL/GenBank/DDBJ databases">
        <title>Sequencing the genomes of 1000 actinobacteria strains.</title>
        <authorList>
            <person name="Klenk H.-P."/>
        </authorList>
    </citation>
    <scope>NUCLEOTIDE SEQUENCE [LARGE SCALE GENOMIC DNA]</scope>
    <source>
        <strain evidence="2 3">DSM 41530</strain>
    </source>
</reference>
<accession>A0ABR6M4V2</accession>
<feature type="region of interest" description="Disordered" evidence="1">
    <location>
        <begin position="36"/>
        <end position="78"/>
    </location>
</feature>
<protein>
    <submittedName>
        <fullName evidence="2">Uncharacterized protein</fullName>
    </submittedName>
</protein>
<dbReference type="Proteomes" id="UP000530530">
    <property type="component" value="Unassembled WGS sequence"/>
</dbReference>
<gene>
    <name evidence="2" type="ORF">BJY27_010396</name>
</gene>
<keyword evidence="3" id="KW-1185">Reference proteome</keyword>
<dbReference type="EMBL" id="JACHNG010000004">
    <property type="protein sequence ID" value="MBB4789346.1"/>
    <property type="molecule type" value="Genomic_DNA"/>
</dbReference>
<comment type="caution">
    <text evidence="2">The sequence shown here is derived from an EMBL/GenBank/DDBJ whole genome shotgun (WGS) entry which is preliminary data.</text>
</comment>
<evidence type="ECO:0000313" key="3">
    <source>
        <dbReference type="Proteomes" id="UP000530530"/>
    </source>
</evidence>
<dbReference type="RefSeq" id="WP_309471242.1">
    <property type="nucleotide sequence ID" value="NZ_JACHNG010000004.1"/>
</dbReference>
<dbReference type="Gene3D" id="1.10.1200.10">
    <property type="entry name" value="ACP-like"/>
    <property type="match status" value="1"/>
</dbReference>